<dbReference type="InterPro" id="IPR058532">
    <property type="entry name" value="YjbR/MT2646/Rv2570-like"/>
</dbReference>
<protein>
    <recommendedName>
        <fullName evidence="3">YjbR protein</fullName>
    </recommendedName>
</protein>
<sequence>MRAEDVRAYALSLPSVIEAPHHEATSFRVDGKIFATLPPDGACVHIFVGEEERETAIALGPDAFEKLFWGEKVAGLKVKLGKARLSAVQALLRNAWVRKAPKKLLAAHSADVERR</sequence>
<dbReference type="RefSeq" id="WP_139224982.1">
    <property type="nucleotide sequence ID" value="NZ_FOVF01000017.1"/>
</dbReference>
<dbReference type="InterPro" id="IPR038056">
    <property type="entry name" value="YjbR-like_sf"/>
</dbReference>
<dbReference type="OrthoDB" id="6167040at2"/>
<dbReference type="SUPFAM" id="SSF142906">
    <property type="entry name" value="YjbR-like"/>
    <property type="match status" value="1"/>
</dbReference>
<dbReference type="EMBL" id="FOVF01000017">
    <property type="protein sequence ID" value="SFN37554.1"/>
    <property type="molecule type" value="Genomic_DNA"/>
</dbReference>
<dbReference type="Proteomes" id="UP000198575">
    <property type="component" value="Unassembled WGS sequence"/>
</dbReference>
<evidence type="ECO:0000313" key="1">
    <source>
        <dbReference type="EMBL" id="SFN37554.1"/>
    </source>
</evidence>
<organism evidence="1 2">
    <name type="scientific">Dokdonella immobilis</name>
    <dbReference type="NCBI Taxonomy" id="578942"/>
    <lineage>
        <taxon>Bacteria</taxon>
        <taxon>Pseudomonadati</taxon>
        <taxon>Pseudomonadota</taxon>
        <taxon>Gammaproteobacteria</taxon>
        <taxon>Lysobacterales</taxon>
        <taxon>Rhodanobacteraceae</taxon>
        <taxon>Dokdonella</taxon>
    </lineage>
</organism>
<keyword evidence="2" id="KW-1185">Reference proteome</keyword>
<dbReference type="STRING" id="578942.SAMN05216289_11782"/>
<reference evidence="1 2" key="1">
    <citation type="submission" date="2016-10" db="EMBL/GenBank/DDBJ databases">
        <authorList>
            <person name="de Groot N.N."/>
        </authorList>
    </citation>
    <scope>NUCLEOTIDE SEQUENCE [LARGE SCALE GENOMIC DNA]</scope>
    <source>
        <strain evidence="1 2">CGMCC 1.7659</strain>
    </source>
</reference>
<proteinExistence type="predicted"/>
<name>A0A1I4YHL9_9GAMM</name>
<dbReference type="Pfam" id="PF04237">
    <property type="entry name" value="YjbR"/>
    <property type="match status" value="1"/>
</dbReference>
<accession>A0A1I4YHL9</accession>
<dbReference type="AlphaFoldDB" id="A0A1I4YHL9"/>
<gene>
    <name evidence="1" type="ORF">SAMN05216289_11782</name>
</gene>
<evidence type="ECO:0008006" key="3">
    <source>
        <dbReference type="Google" id="ProtNLM"/>
    </source>
</evidence>
<evidence type="ECO:0000313" key="2">
    <source>
        <dbReference type="Proteomes" id="UP000198575"/>
    </source>
</evidence>